<dbReference type="Gene3D" id="1.25.40.10">
    <property type="entry name" value="Tetratricopeptide repeat domain"/>
    <property type="match status" value="8"/>
</dbReference>
<dbReference type="GO" id="GO:0003729">
    <property type="term" value="F:mRNA binding"/>
    <property type="evidence" value="ECO:0007669"/>
    <property type="project" value="TreeGrafter"/>
</dbReference>
<dbReference type="EMBL" id="BDQV01000096">
    <property type="protein sequence ID" value="GAY53647.1"/>
    <property type="molecule type" value="Genomic_DNA"/>
</dbReference>
<feature type="repeat" description="PPR" evidence="3">
    <location>
        <begin position="590"/>
        <end position="624"/>
    </location>
</feature>
<dbReference type="PANTHER" id="PTHR47933:SF46">
    <property type="entry name" value="REPEAT-LIKE SUPERFAMILY PROTEIN, PUTATIVE ISOFORM 1-RELATED"/>
    <property type="match status" value="1"/>
</dbReference>
<feature type="repeat" description="PPR" evidence="3">
    <location>
        <begin position="204"/>
        <end position="239"/>
    </location>
</feature>
<comment type="caution">
    <text evidence="4">The sequence shown here is derived from an EMBL/GenBank/DDBJ whole genome shotgun (WGS) entry which is preliminary data.</text>
</comment>
<evidence type="ECO:0000256" key="1">
    <source>
        <dbReference type="ARBA" id="ARBA00007626"/>
    </source>
</evidence>
<dbReference type="InterPro" id="IPR011990">
    <property type="entry name" value="TPR-like_helical_dom_sf"/>
</dbReference>
<feature type="repeat" description="PPR" evidence="3">
    <location>
        <begin position="845"/>
        <end position="879"/>
    </location>
</feature>
<accession>A0A2H5PMQ3</accession>
<dbReference type="SUPFAM" id="SSF81901">
    <property type="entry name" value="HCP-like"/>
    <property type="match status" value="2"/>
</dbReference>
<evidence type="ECO:0000256" key="3">
    <source>
        <dbReference type="PROSITE-ProRule" id="PRU00708"/>
    </source>
</evidence>
<evidence type="ECO:0000256" key="2">
    <source>
        <dbReference type="ARBA" id="ARBA00022737"/>
    </source>
</evidence>
<dbReference type="InterPro" id="IPR051240">
    <property type="entry name" value="Mito_RNA-Proc/Resp"/>
</dbReference>
<feature type="repeat" description="PPR" evidence="3">
    <location>
        <begin position="275"/>
        <end position="309"/>
    </location>
</feature>
<dbReference type="Pfam" id="PF13041">
    <property type="entry name" value="PPR_2"/>
    <property type="match status" value="5"/>
</dbReference>
<reference evidence="4 5" key="1">
    <citation type="journal article" date="2017" name="Front. Genet.">
        <title>Draft sequencing of the heterozygous diploid genome of Satsuma (Citrus unshiu Marc.) using a hybrid assembly approach.</title>
        <authorList>
            <person name="Shimizu T."/>
            <person name="Tanizawa Y."/>
            <person name="Mochizuki T."/>
            <person name="Nagasaki H."/>
            <person name="Yoshioka T."/>
            <person name="Toyoda A."/>
            <person name="Fujiyama A."/>
            <person name="Kaminuma E."/>
            <person name="Nakamura Y."/>
        </authorList>
    </citation>
    <scope>NUCLEOTIDE SEQUENCE [LARGE SCALE GENOMIC DNA]</scope>
    <source>
        <strain evidence="5">cv. Miyagawa wase</strain>
    </source>
</reference>
<dbReference type="Pfam" id="PF13812">
    <property type="entry name" value="PPR_3"/>
    <property type="match status" value="2"/>
</dbReference>
<dbReference type="NCBIfam" id="TIGR00756">
    <property type="entry name" value="PPR"/>
    <property type="match status" value="13"/>
</dbReference>
<gene>
    <name evidence="4" type="ORF">CUMW_150720</name>
</gene>
<feature type="repeat" description="PPR" evidence="3">
    <location>
        <begin position="625"/>
        <end position="659"/>
    </location>
</feature>
<sequence>MVTRKPGSSHFLSKTRRRAITSCTLEVEREPLANVASASQSTFSDHKMFCFSLADQLINRGLIASAQQVIQRLIANSASLSDALSAADFAAVRGMRFDSGSYSALMKKLIKFGQSQSALLLYQNDFVALGIDPDPAILNSVIIGYCKLGNIEDALRHFDRLISKNIVPIKLACVSILRGLFAEEKFLEAFDYFIKICNAGVDLNCWSYNVLIDGLCYKGFLDEVLEVVNIMRKKKGLVPALHPYKSLFYALCKNRRTVEAESFAREMESQGFYVDKLMYTSLINGYCSNRNMKMAMRLFFRMLKTGCEPDSYTCNTLIHGFFKMGLFDKGWVLYSQMSDWGFQPNMVTDLIMISNYCREGEVDAALMLLNSKVSSNLAPSVHCYTVLIDALYKHNRLMEVDELYKKMLANRVAPDHLLSFILLKNCPEGTELQHALMLLCEFAKIGCGIDPLARSISATLNPTGDLCQEIELLLRKIVKSDPKLANVAFTIYISALCKGGKYEKAYVCLFQLVNFGYRPLVFTCNTLIKCFYQVGFLEGANAIVELMQDTGTVADVETYLIMVEGNCKWGNLDSALDILDQMEVRGPKPSVAIYDAIIGHLCKEKRILEAEDMFKRMLKAGIDPDEVFFTTMINGYLQNRKPIEACQLFEKMKENSVQPGSYPYTALISGLVKKGMVDLGCMYLDRMLADGFVPNVVLYTALINHFLRAGEFEFASRLENLMVTNQIEFDLIAYIALVSGVCRRITGRKKWLDVNRCSDSGKEMLFHKLQQGTLVTRTKSTAFSAVFSNGKKGTVQKIVLKVKDIEFMPNLYLYNDIFLLLCGVGRMDDAYDHFQMMKREGLRPNQVTFCILINGHIAAGEIDQAIGLFNQMNADGCVPDKTVYNTLLKGLCQAGRLSHVFSVFYSMHKRGFVPKKATYEHLLECFCANCLSIPAFNMFKEMIVHDHVPCLSNCNWLLNILFQEKHFHEAQIVLDVMHKRGRLPCKSTRGFWRKHFIGKEKFNF</sequence>
<feature type="repeat" description="PPR" evidence="3">
    <location>
        <begin position="485"/>
        <end position="519"/>
    </location>
</feature>
<dbReference type="PROSITE" id="PS51375">
    <property type="entry name" value="PPR"/>
    <property type="match status" value="14"/>
</dbReference>
<feature type="repeat" description="PPR" evidence="3">
    <location>
        <begin position="380"/>
        <end position="414"/>
    </location>
</feature>
<feature type="repeat" description="PPR" evidence="3">
    <location>
        <begin position="660"/>
        <end position="694"/>
    </location>
</feature>
<keyword evidence="2" id="KW-0677">Repeat</keyword>
<comment type="similarity">
    <text evidence="1">Belongs to the PPR family. P subfamily.</text>
</comment>
<feature type="repeat" description="PPR" evidence="3">
    <location>
        <begin position="555"/>
        <end position="589"/>
    </location>
</feature>
<keyword evidence="5" id="KW-1185">Reference proteome</keyword>
<proteinExistence type="inferred from homology"/>
<feature type="repeat" description="PPR" evidence="3">
    <location>
        <begin position="310"/>
        <end position="344"/>
    </location>
</feature>
<evidence type="ECO:0008006" key="6">
    <source>
        <dbReference type="Google" id="ProtNLM"/>
    </source>
</evidence>
<dbReference type="Pfam" id="PF01535">
    <property type="entry name" value="PPR"/>
    <property type="match status" value="4"/>
</dbReference>
<dbReference type="Proteomes" id="UP000236630">
    <property type="component" value="Unassembled WGS sequence"/>
</dbReference>
<organism evidence="4 5">
    <name type="scientific">Citrus unshiu</name>
    <name type="common">Satsuma mandarin</name>
    <name type="synonym">Citrus nobilis var. unshiu</name>
    <dbReference type="NCBI Taxonomy" id="55188"/>
    <lineage>
        <taxon>Eukaryota</taxon>
        <taxon>Viridiplantae</taxon>
        <taxon>Streptophyta</taxon>
        <taxon>Embryophyta</taxon>
        <taxon>Tracheophyta</taxon>
        <taxon>Spermatophyta</taxon>
        <taxon>Magnoliopsida</taxon>
        <taxon>eudicotyledons</taxon>
        <taxon>Gunneridae</taxon>
        <taxon>Pentapetalae</taxon>
        <taxon>rosids</taxon>
        <taxon>malvids</taxon>
        <taxon>Sapindales</taxon>
        <taxon>Rutaceae</taxon>
        <taxon>Aurantioideae</taxon>
        <taxon>Citrus</taxon>
    </lineage>
</organism>
<name>A0A2H5PMQ3_CITUN</name>
<evidence type="ECO:0000313" key="5">
    <source>
        <dbReference type="Proteomes" id="UP000236630"/>
    </source>
</evidence>
<protein>
    <recommendedName>
        <fullName evidence="6">Pentacotripeptide-repeat region of PRORP domain-containing protein</fullName>
    </recommendedName>
</protein>
<feature type="repeat" description="PPR" evidence="3">
    <location>
        <begin position="134"/>
        <end position="168"/>
    </location>
</feature>
<dbReference type="InterPro" id="IPR002885">
    <property type="entry name" value="PPR_rpt"/>
</dbReference>
<feature type="repeat" description="PPR" evidence="3">
    <location>
        <begin position="880"/>
        <end position="914"/>
    </location>
</feature>
<dbReference type="AlphaFoldDB" id="A0A2H5PMQ3"/>
<dbReference type="PANTHER" id="PTHR47933">
    <property type="entry name" value="PENTATRICOPEPTIDE REPEAT-CONTAINING PROTEIN 1, MITOCHONDRIAL"/>
    <property type="match status" value="1"/>
</dbReference>
<evidence type="ECO:0000313" key="4">
    <source>
        <dbReference type="EMBL" id="GAY53647.1"/>
    </source>
</evidence>
<feature type="repeat" description="PPR" evidence="3">
    <location>
        <begin position="345"/>
        <end position="379"/>
    </location>
</feature>
<feature type="repeat" description="PPR" evidence="3">
    <location>
        <begin position="810"/>
        <end position="844"/>
    </location>
</feature>